<proteinExistence type="predicted"/>
<evidence type="ECO:0000313" key="1">
    <source>
        <dbReference type="EMBL" id="QGY46597.1"/>
    </source>
</evidence>
<dbReference type="KEGG" id="mcos:GM418_23935"/>
<dbReference type="EMBL" id="CP046401">
    <property type="protein sequence ID" value="QGY46597.1"/>
    <property type="molecule type" value="Genomic_DNA"/>
</dbReference>
<keyword evidence="2" id="KW-1185">Reference proteome</keyword>
<gene>
    <name evidence="1" type="ORF">GM418_23935</name>
</gene>
<reference evidence="1 2" key="1">
    <citation type="submission" date="2019-11" db="EMBL/GenBank/DDBJ databases">
        <authorList>
            <person name="Zheng R.K."/>
            <person name="Sun C.M."/>
        </authorList>
    </citation>
    <scope>NUCLEOTIDE SEQUENCE [LARGE SCALE GENOMIC DNA]</scope>
    <source>
        <strain evidence="1 2">WC007</strain>
    </source>
</reference>
<dbReference type="AlphaFoldDB" id="A0A6I6K278"/>
<protein>
    <submittedName>
        <fullName evidence="1">Uncharacterized protein</fullName>
    </submittedName>
</protein>
<dbReference type="Proteomes" id="UP000428260">
    <property type="component" value="Chromosome"/>
</dbReference>
<accession>A0A6I6K278</accession>
<name>A0A6I6K278_9BACT</name>
<dbReference type="RefSeq" id="WP_158869726.1">
    <property type="nucleotide sequence ID" value="NZ_CP046401.1"/>
</dbReference>
<evidence type="ECO:0000313" key="2">
    <source>
        <dbReference type="Proteomes" id="UP000428260"/>
    </source>
</evidence>
<organism evidence="1 2">
    <name type="scientific">Maribellus comscasis</name>
    <dbReference type="NCBI Taxonomy" id="2681766"/>
    <lineage>
        <taxon>Bacteria</taxon>
        <taxon>Pseudomonadati</taxon>
        <taxon>Bacteroidota</taxon>
        <taxon>Bacteroidia</taxon>
        <taxon>Marinilabiliales</taxon>
        <taxon>Prolixibacteraceae</taxon>
        <taxon>Maribellus</taxon>
    </lineage>
</organism>
<sequence>MRLCRNGLPSEGEGGRGRESSCYPVYFPALQAFAMALDQFDDPSCGKFSIKPNLSFSDLFRILLNGQPGTSSPNEQERKRTQSRILLSVDFFMCNTKRQSEENKKNTR</sequence>